<keyword evidence="8" id="KW-1185">Reference proteome</keyword>
<keyword evidence="4 5" id="KW-0472">Membrane</keyword>
<dbReference type="GO" id="GO:0016020">
    <property type="term" value="C:membrane"/>
    <property type="evidence" value="ECO:0007669"/>
    <property type="project" value="UniProtKB-SubCell"/>
</dbReference>
<gene>
    <name evidence="7" type="ORF">FC19_GL001132</name>
</gene>
<evidence type="ECO:0000256" key="2">
    <source>
        <dbReference type="ARBA" id="ARBA00022692"/>
    </source>
</evidence>
<protein>
    <recommendedName>
        <fullName evidence="6">ABC-2 type transporter transmembrane domain-containing protein</fullName>
    </recommendedName>
</protein>
<dbReference type="RefSeq" id="WP_057876138.1">
    <property type="nucleotide sequence ID" value="NZ_AYZD01000017.1"/>
</dbReference>
<feature type="domain" description="ABC-2 type transporter transmembrane" evidence="6">
    <location>
        <begin position="17"/>
        <end position="377"/>
    </location>
</feature>
<dbReference type="OrthoDB" id="2208410at2"/>
<dbReference type="PATRIC" id="fig|1423725.3.peg.1166"/>
<dbReference type="InterPro" id="IPR013525">
    <property type="entry name" value="ABC2_TM"/>
</dbReference>
<evidence type="ECO:0000256" key="4">
    <source>
        <dbReference type="ARBA" id="ARBA00023136"/>
    </source>
</evidence>
<reference evidence="7 8" key="1">
    <citation type="journal article" date="2015" name="Genome Announc.">
        <title>Expanding the biotechnology potential of lactobacilli through comparative genomics of 213 strains and associated genera.</title>
        <authorList>
            <person name="Sun Z."/>
            <person name="Harris H.M."/>
            <person name="McCann A."/>
            <person name="Guo C."/>
            <person name="Argimon S."/>
            <person name="Zhang W."/>
            <person name="Yang X."/>
            <person name="Jeffery I.B."/>
            <person name="Cooney J.C."/>
            <person name="Kagawa T.F."/>
            <person name="Liu W."/>
            <person name="Song Y."/>
            <person name="Salvetti E."/>
            <person name="Wrobel A."/>
            <person name="Rasinkangas P."/>
            <person name="Parkhill J."/>
            <person name="Rea M.C."/>
            <person name="O'Sullivan O."/>
            <person name="Ritari J."/>
            <person name="Douillard F.P."/>
            <person name="Paul Ross R."/>
            <person name="Yang R."/>
            <person name="Briner A.E."/>
            <person name="Felis G.E."/>
            <person name="de Vos W.M."/>
            <person name="Barrangou R."/>
            <person name="Klaenhammer T.R."/>
            <person name="Caufield P.W."/>
            <person name="Cui Y."/>
            <person name="Zhang H."/>
            <person name="O'Toole P.W."/>
        </authorList>
    </citation>
    <scope>NUCLEOTIDE SEQUENCE [LARGE SCALE GENOMIC DNA]</scope>
    <source>
        <strain evidence="7 8">DSM 21051</strain>
    </source>
</reference>
<evidence type="ECO:0000256" key="3">
    <source>
        <dbReference type="ARBA" id="ARBA00022989"/>
    </source>
</evidence>
<dbReference type="InterPro" id="IPR051328">
    <property type="entry name" value="T7SS_ABC-Transporter"/>
</dbReference>
<feature type="transmembrane region" description="Helical" evidence="5">
    <location>
        <begin position="247"/>
        <end position="271"/>
    </location>
</feature>
<comment type="caution">
    <text evidence="7">The sequence shown here is derived from an EMBL/GenBank/DDBJ whole genome shotgun (WGS) entry which is preliminary data.</text>
</comment>
<proteinExistence type="predicted"/>
<dbReference type="GO" id="GO:0140359">
    <property type="term" value="F:ABC-type transporter activity"/>
    <property type="evidence" value="ECO:0007669"/>
    <property type="project" value="InterPro"/>
</dbReference>
<feature type="transmembrane region" description="Helical" evidence="5">
    <location>
        <begin position="363"/>
        <end position="383"/>
    </location>
</feature>
<dbReference type="EMBL" id="AYZD01000017">
    <property type="protein sequence ID" value="KRM96064.1"/>
    <property type="molecule type" value="Genomic_DNA"/>
</dbReference>
<keyword evidence="3 5" id="KW-1133">Transmembrane helix</keyword>
<feature type="transmembrane region" description="Helical" evidence="5">
    <location>
        <begin position="12"/>
        <end position="34"/>
    </location>
</feature>
<evidence type="ECO:0000256" key="1">
    <source>
        <dbReference type="ARBA" id="ARBA00004141"/>
    </source>
</evidence>
<dbReference type="STRING" id="1423725.FC19_GL001132"/>
<name>A0A0R2CWX3_9LACO</name>
<comment type="subcellular location">
    <subcellularLocation>
        <location evidence="1">Membrane</location>
        <topology evidence="1">Multi-pass membrane protein</topology>
    </subcellularLocation>
</comment>
<feature type="transmembrane region" description="Helical" evidence="5">
    <location>
        <begin position="205"/>
        <end position="226"/>
    </location>
</feature>
<dbReference type="AlphaFoldDB" id="A0A0R2CWX3"/>
<evidence type="ECO:0000313" key="7">
    <source>
        <dbReference type="EMBL" id="KRM96064.1"/>
    </source>
</evidence>
<feature type="transmembrane region" description="Helical" evidence="5">
    <location>
        <begin position="283"/>
        <end position="310"/>
    </location>
</feature>
<organism evidence="7 8">
    <name type="scientific">Liquorilactobacillus aquaticus DSM 21051</name>
    <dbReference type="NCBI Taxonomy" id="1423725"/>
    <lineage>
        <taxon>Bacteria</taxon>
        <taxon>Bacillati</taxon>
        <taxon>Bacillota</taxon>
        <taxon>Bacilli</taxon>
        <taxon>Lactobacillales</taxon>
        <taxon>Lactobacillaceae</taxon>
        <taxon>Liquorilactobacillus</taxon>
    </lineage>
</organism>
<dbReference type="PANTHER" id="PTHR43077">
    <property type="entry name" value="TRANSPORT PERMEASE YVFS-RELATED"/>
    <property type="match status" value="1"/>
</dbReference>
<evidence type="ECO:0000313" key="8">
    <source>
        <dbReference type="Proteomes" id="UP000051015"/>
    </source>
</evidence>
<keyword evidence="2 5" id="KW-0812">Transmembrane</keyword>
<accession>A0A0R2CWX3</accession>
<dbReference type="Gene3D" id="3.40.1710.10">
    <property type="entry name" value="abc type-2 transporter like domain"/>
    <property type="match status" value="1"/>
</dbReference>
<sequence>MKTFKEFFKYRETFVGIIIAFVFMLVFFCVWMTGYHGVTNRTDHLRIAIVNHDAALGNSIKKSLKKNLPFKVKYYSKKSAATTSMAHRNLDMIITIPKNFTKDIQSTKKPKIEYRISQANASLAKSIMNSAATSITEKINSKIHVYQQQLILKKFSEGLEQKLPQKSVAVAISSTLSSALKKTNQKAVESNIVQPNKAKDFSITMIPLLVLLASFVGSMIMSLNLNTVSSKIQDKFDKWPIFFSKQAINIIMSLVLALFTIILMQCFGVDFKTSIIETGTFEFFVYFSFLCFTQMMLIVFGMGGMLLNILSLSVQLVTSGVLVPKVMLSSFYQAISGYFPASYIADGYMSVLFGGSNRLTYDLVFLLMISAIMFIICVIRVFFVKGKNPQVA</sequence>
<dbReference type="PANTHER" id="PTHR43077:SF5">
    <property type="entry name" value="PHAGE INFECTION PROTEIN"/>
    <property type="match status" value="1"/>
</dbReference>
<evidence type="ECO:0000259" key="6">
    <source>
        <dbReference type="Pfam" id="PF12698"/>
    </source>
</evidence>
<dbReference type="Proteomes" id="UP000051015">
    <property type="component" value="Unassembled WGS sequence"/>
</dbReference>
<dbReference type="Pfam" id="PF12698">
    <property type="entry name" value="ABC2_membrane_3"/>
    <property type="match status" value="1"/>
</dbReference>
<evidence type="ECO:0000256" key="5">
    <source>
        <dbReference type="SAM" id="Phobius"/>
    </source>
</evidence>